<evidence type="ECO:0000256" key="1">
    <source>
        <dbReference type="ARBA" id="ARBA00004651"/>
    </source>
</evidence>
<dbReference type="PROSITE" id="PS50850">
    <property type="entry name" value="MFS"/>
    <property type="match status" value="1"/>
</dbReference>
<keyword evidence="2" id="KW-0813">Transport</keyword>
<accession>A0A3A6PDM4</accession>
<evidence type="ECO:0000313" key="10">
    <source>
        <dbReference type="Proteomes" id="UP000267798"/>
    </source>
</evidence>
<feature type="transmembrane region" description="Helical" evidence="7">
    <location>
        <begin position="21"/>
        <end position="43"/>
    </location>
</feature>
<feature type="domain" description="Major facilitator superfamily (MFS) profile" evidence="8">
    <location>
        <begin position="16"/>
        <end position="434"/>
    </location>
</feature>
<feature type="transmembrane region" description="Helical" evidence="7">
    <location>
        <begin position="256"/>
        <end position="279"/>
    </location>
</feature>
<evidence type="ECO:0000256" key="5">
    <source>
        <dbReference type="ARBA" id="ARBA00023136"/>
    </source>
</evidence>
<feature type="transmembrane region" description="Helical" evidence="7">
    <location>
        <begin position="291"/>
        <end position="310"/>
    </location>
</feature>
<dbReference type="RefSeq" id="WP_120111603.1">
    <property type="nucleotide sequence ID" value="NZ_QXQB01000003.1"/>
</dbReference>
<name>A0A3A6PDM4_9BACL</name>
<feature type="transmembrane region" description="Helical" evidence="7">
    <location>
        <begin position="55"/>
        <end position="75"/>
    </location>
</feature>
<comment type="subcellular location">
    <subcellularLocation>
        <location evidence="1">Cell membrane</location>
        <topology evidence="1">Multi-pass membrane protein</topology>
    </subcellularLocation>
</comment>
<protein>
    <submittedName>
        <fullName evidence="9">MFS transporter</fullName>
    </submittedName>
</protein>
<feature type="region of interest" description="Disordered" evidence="6">
    <location>
        <begin position="223"/>
        <end position="247"/>
    </location>
</feature>
<evidence type="ECO:0000313" key="9">
    <source>
        <dbReference type="EMBL" id="RJX38857.1"/>
    </source>
</evidence>
<feature type="transmembrane region" description="Helical" evidence="7">
    <location>
        <begin position="410"/>
        <end position="427"/>
    </location>
</feature>
<dbReference type="GO" id="GO:0005886">
    <property type="term" value="C:plasma membrane"/>
    <property type="evidence" value="ECO:0007669"/>
    <property type="project" value="UniProtKB-SubCell"/>
</dbReference>
<dbReference type="InterPro" id="IPR011701">
    <property type="entry name" value="MFS"/>
</dbReference>
<keyword evidence="4 7" id="KW-1133">Transmembrane helix</keyword>
<evidence type="ECO:0000256" key="6">
    <source>
        <dbReference type="SAM" id="MobiDB-lite"/>
    </source>
</evidence>
<sequence length="444" mass="47232">MAGNSYFRDTLQMSEGARRFLTSEALYGIGIGLYTLVLNYYLLAMGLTEAKVGGIVSTGILVMGGLAIPVSLLAGKAGRKPLLVSGVFAVAGGVALFASGSGEIRFYAAQILISMGLCCIETTEVQLLFSYSRSRKEETRSFSLMFAVFTMFVGAGTLLGGMIPGWLSGSADPEGAAAGYRAVLYCAAGTLAALGLLRALWLPPERRGGRMTAANSEGGLTAQAAGSRQSAGSPATPQESGRGPKTFVWRKPSRTVWTLACYTFISGISFAMIGGFLNVMVKHRTGWEDSAISLLLTANGILLFIASLLTPWVLERFGTAKAFRWVYLGNALLAFVLSMQLPVAMFAMLLLMRGGGFTMLSNMIDSQSMSALHERDRNIYAGMRSVFRSVGSAGATYTAGLLLAGGRVELPFAVTGVMLLLGYGYYYKFVQPLLQHKETGGHTA</sequence>
<dbReference type="PANTHER" id="PTHR23520:SF5">
    <property type="entry name" value="TRANSPORTER, PUTATIVE (AFU_ORTHOLOGUE AFUA_3G04000)-RELATED"/>
    <property type="match status" value="1"/>
</dbReference>
<feature type="transmembrane region" description="Helical" evidence="7">
    <location>
        <begin position="82"/>
        <end position="100"/>
    </location>
</feature>
<feature type="transmembrane region" description="Helical" evidence="7">
    <location>
        <begin position="322"/>
        <end position="339"/>
    </location>
</feature>
<proteinExistence type="predicted"/>
<evidence type="ECO:0000256" key="3">
    <source>
        <dbReference type="ARBA" id="ARBA00022692"/>
    </source>
</evidence>
<reference evidence="9 10" key="1">
    <citation type="submission" date="2018-09" db="EMBL/GenBank/DDBJ databases">
        <title>Paenibacillus aracenensis nov. sp. isolated from a cave in southern Spain.</title>
        <authorList>
            <person name="Jurado V."/>
            <person name="Gutierrez-Patricio S."/>
            <person name="Gonzalez-Pimentel J.L."/>
            <person name="Miller A.Z."/>
            <person name="Laiz L."/>
            <person name="Saiz-Jimenez C."/>
        </authorList>
    </citation>
    <scope>NUCLEOTIDE SEQUENCE [LARGE SCALE GENOMIC DNA]</scope>
    <source>
        <strain evidence="9 10">JCM 19203</strain>
    </source>
</reference>
<evidence type="ECO:0000256" key="7">
    <source>
        <dbReference type="SAM" id="Phobius"/>
    </source>
</evidence>
<evidence type="ECO:0000259" key="8">
    <source>
        <dbReference type="PROSITE" id="PS50850"/>
    </source>
</evidence>
<evidence type="ECO:0000256" key="2">
    <source>
        <dbReference type="ARBA" id="ARBA00022448"/>
    </source>
</evidence>
<keyword evidence="5 7" id="KW-0472">Membrane</keyword>
<dbReference type="AlphaFoldDB" id="A0A3A6PDM4"/>
<organism evidence="9 10">
    <name type="scientific">Paenibacillus pinisoli</name>
    <dbReference type="NCBI Taxonomy" id="1276110"/>
    <lineage>
        <taxon>Bacteria</taxon>
        <taxon>Bacillati</taxon>
        <taxon>Bacillota</taxon>
        <taxon>Bacilli</taxon>
        <taxon>Bacillales</taxon>
        <taxon>Paenibacillaceae</taxon>
        <taxon>Paenibacillus</taxon>
    </lineage>
</organism>
<dbReference type="Proteomes" id="UP000267798">
    <property type="component" value="Unassembled WGS sequence"/>
</dbReference>
<feature type="compositionally biased region" description="Low complexity" evidence="6">
    <location>
        <begin position="223"/>
        <end position="235"/>
    </location>
</feature>
<dbReference type="EMBL" id="QXQB01000003">
    <property type="protein sequence ID" value="RJX38857.1"/>
    <property type="molecule type" value="Genomic_DNA"/>
</dbReference>
<dbReference type="Pfam" id="PF07690">
    <property type="entry name" value="MFS_1"/>
    <property type="match status" value="1"/>
</dbReference>
<dbReference type="Gene3D" id="1.20.1250.20">
    <property type="entry name" value="MFS general substrate transporter like domains"/>
    <property type="match status" value="2"/>
</dbReference>
<dbReference type="OrthoDB" id="1726922at2"/>
<gene>
    <name evidence="9" type="ORF">D3P09_15125</name>
</gene>
<evidence type="ECO:0000256" key="4">
    <source>
        <dbReference type="ARBA" id="ARBA00022989"/>
    </source>
</evidence>
<dbReference type="GO" id="GO:0022857">
    <property type="term" value="F:transmembrane transporter activity"/>
    <property type="evidence" value="ECO:0007669"/>
    <property type="project" value="InterPro"/>
</dbReference>
<dbReference type="SUPFAM" id="SSF103473">
    <property type="entry name" value="MFS general substrate transporter"/>
    <property type="match status" value="1"/>
</dbReference>
<feature type="transmembrane region" description="Helical" evidence="7">
    <location>
        <begin position="141"/>
        <end position="162"/>
    </location>
</feature>
<feature type="transmembrane region" description="Helical" evidence="7">
    <location>
        <begin position="182"/>
        <end position="201"/>
    </location>
</feature>
<comment type="caution">
    <text evidence="9">The sequence shown here is derived from an EMBL/GenBank/DDBJ whole genome shotgun (WGS) entry which is preliminary data.</text>
</comment>
<keyword evidence="3 7" id="KW-0812">Transmembrane</keyword>
<dbReference type="InterPro" id="IPR020846">
    <property type="entry name" value="MFS_dom"/>
</dbReference>
<dbReference type="PANTHER" id="PTHR23520">
    <property type="entry name" value="TRANSPORTER, PUTATIVE (AFU_ORTHOLOGUE AFUA_3G04000)-RELATED"/>
    <property type="match status" value="1"/>
</dbReference>
<keyword evidence="10" id="KW-1185">Reference proteome</keyword>
<dbReference type="InterPro" id="IPR036259">
    <property type="entry name" value="MFS_trans_sf"/>
</dbReference>
<feature type="transmembrane region" description="Helical" evidence="7">
    <location>
        <begin position="106"/>
        <end position="129"/>
    </location>
</feature>